<evidence type="ECO:0000313" key="1">
    <source>
        <dbReference type="EMBL" id="KAL0157369.1"/>
    </source>
</evidence>
<organism evidence="1 2">
    <name type="scientific">Cirrhinus mrigala</name>
    <name type="common">Mrigala</name>
    <dbReference type="NCBI Taxonomy" id="683832"/>
    <lineage>
        <taxon>Eukaryota</taxon>
        <taxon>Metazoa</taxon>
        <taxon>Chordata</taxon>
        <taxon>Craniata</taxon>
        <taxon>Vertebrata</taxon>
        <taxon>Euteleostomi</taxon>
        <taxon>Actinopterygii</taxon>
        <taxon>Neopterygii</taxon>
        <taxon>Teleostei</taxon>
        <taxon>Ostariophysi</taxon>
        <taxon>Cypriniformes</taxon>
        <taxon>Cyprinidae</taxon>
        <taxon>Labeoninae</taxon>
        <taxon>Labeonini</taxon>
        <taxon>Cirrhinus</taxon>
    </lineage>
</organism>
<proteinExistence type="predicted"/>
<protein>
    <submittedName>
        <fullName evidence="1">Uncharacterized protein</fullName>
    </submittedName>
</protein>
<keyword evidence="2" id="KW-1185">Reference proteome</keyword>
<dbReference type="AlphaFoldDB" id="A0ABD0N5F4"/>
<reference evidence="1 2" key="1">
    <citation type="submission" date="2024-05" db="EMBL/GenBank/DDBJ databases">
        <title>Genome sequencing and assembly of Indian major carp, Cirrhinus mrigala (Hamilton, 1822).</title>
        <authorList>
            <person name="Mohindra V."/>
            <person name="Chowdhury L.M."/>
            <person name="Lal K."/>
            <person name="Jena J.K."/>
        </authorList>
    </citation>
    <scope>NUCLEOTIDE SEQUENCE [LARGE SCALE GENOMIC DNA]</scope>
    <source>
        <strain evidence="1">CM1030</strain>
        <tissue evidence="1">Blood</tissue>
    </source>
</reference>
<feature type="non-terminal residue" evidence="1">
    <location>
        <position position="62"/>
    </location>
</feature>
<gene>
    <name evidence="1" type="ORF">M9458_048615</name>
</gene>
<dbReference type="EMBL" id="JAMKFB020000024">
    <property type="protein sequence ID" value="KAL0157369.1"/>
    <property type="molecule type" value="Genomic_DNA"/>
</dbReference>
<dbReference type="Proteomes" id="UP001529510">
    <property type="component" value="Unassembled WGS sequence"/>
</dbReference>
<accession>A0ABD0N5F4</accession>
<name>A0ABD0N5F4_CIRMR</name>
<sequence>MQIPRLLPLPLLLMTCPCLTRLRLHRRLRQSTMMMKRQLWCTTATPMQMEILNGPPSPTLRK</sequence>
<comment type="caution">
    <text evidence="1">The sequence shown here is derived from an EMBL/GenBank/DDBJ whole genome shotgun (WGS) entry which is preliminary data.</text>
</comment>
<evidence type="ECO:0000313" key="2">
    <source>
        <dbReference type="Proteomes" id="UP001529510"/>
    </source>
</evidence>